<protein>
    <submittedName>
        <fullName evidence="1">Uncharacterized protein</fullName>
    </submittedName>
</protein>
<comment type="caution">
    <text evidence="1">The sequence shown here is derived from an EMBL/GenBank/DDBJ whole genome shotgun (WGS) entry which is preliminary data.</text>
</comment>
<organism evidence="1 2">
    <name type="scientific">Pragia fontium DSM 5563 = ATCC 49100</name>
    <dbReference type="NCBI Taxonomy" id="1122977"/>
    <lineage>
        <taxon>Bacteria</taxon>
        <taxon>Pseudomonadati</taxon>
        <taxon>Pseudomonadota</taxon>
        <taxon>Gammaproteobacteria</taxon>
        <taxon>Enterobacterales</taxon>
        <taxon>Budviciaceae</taxon>
        <taxon>Pragia</taxon>
    </lineage>
</organism>
<name>A0AAJ4W7F3_9GAMM</name>
<evidence type="ECO:0000313" key="2">
    <source>
        <dbReference type="Proteomes" id="UP000226420"/>
    </source>
</evidence>
<dbReference type="AlphaFoldDB" id="A0AAJ4W7F3"/>
<evidence type="ECO:0000313" key="1">
    <source>
        <dbReference type="EMBL" id="SFB97387.1"/>
    </source>
</evidence>
<gene>
    <name evidence="1" type="ORF">SAMN02745723_10167</name>
</gene>
<dbReference type="Proteomes" id="UP000226420">
    <property type="component" value="Unassembled WGS sequence"/>
</dbReference>
<sequence>MARLVTLQEVKQGEVDTDDLLKLNALLDMRETMQLQAQLENQT</sequence>
<proteinExistence type="predicted"/>
<dbReference type="EMBL" id="FOLW01000001">
    <property type="protein sequence ID" value="SFB97387.1"/>
    <property type="molecule type" value="Genomic_DNA"/>
</dbReference>
<accession>A0AAJ4W7F3</accession>
<reference evidence="1 2" key="1">
    <citation type="submission" date="2016-10" db="EMBL/GenBank/DDBJ databases">
        <authorList>
            <person name="Varghese N."/>
            <person name="Submissions S."/>
        </authorList>
    </citation>
    <scope>NUCLEOTIDE SEQUENCE [LARGE SCALE GENOMIC DNA]</scope>
    <source>
        <strain evidence="1 2">DSM 5563</strain>
    </source>
</reference>